<proteinExistence type="predicted"/>
<comment type="caution">
    <text evidence="3">The sequence shown here is derived from an EMBL/GenBank/DDBJ whole genome shotgun (WGS) entry which is preliminary data.</text>
</comment>
<feature type="transmembrane region" description="Helical" evidence="2">
    <location>
        <begin position="27"/>
        <end position="53"/>
    </location>
</feature>
<evidence type="ECO:0000313" key="3">
    <source>
        <dbReference type="EMBL" id="SIC28959.1"/>
    </source>
</evidence>
<sequence length="81" mass="8866">MVPSPLMSEMPQERDPQWPKPKMSTTAIIVMIIMTITAVMVTEFFLLAAYIVYKTDTTTGIADIGRAVAEIIAAITNNPPP</sequence>
<gene>
    <name evidence="3" type="ORF">SAMEA2070301_05711</name>
</gene>
<evidence type="ECO:0000256" key="2">
    <source>
        <dbReference type="SAM" id="Phobius"/>
    </source>
</evidence>
<name>A0AB38D7I1_9MYCO</name>
<evidence type="ECO:0000313" key="4">
    <source>
        <dbReference type="Proteomes" id="UP000185210"/>
    </source>
</evidence>
<organism evidence="3 4">
    <name type="scientific">Mycobacteroides abscessus subsp. abscessus</name>
    <dbReference type="NCBI Taxonomy" id="1185650"/>
    <lineage>
        <taxon>Bacteria</taxon>
        <taxon>Bacillati</taxon>
        <taxon>Actinomycetota</taxon>
        <taxon>Actinomycetes</taxon>
        <taxon>Mycobacteriales</taxon>
        <taxon>Mycobacteriaceae</taxon>
        <taxon>Mycobacteroides</taxon>
        <taxon>Mycobacteroides abscessus</taxon>
    </lineage>
</organism>
<feature type="region of interest" description="Disordered" evidence="1">
    <location>
        <begin position="1"/>
        <end position="20"/>
    </location>
</feature>
<accession>A0AB38D7I1</accession>
<protein>
    <submittedName>
        <fullName evidence="3">Uncharacterized protein</fullName>
    </submittedName>
</protein>
<keyword evidence="2" id="KW-0472">Membrane</keyword>
<keyword evidence="2" id="KW-1133">Transmembrane helix</keyword>
<evidence type="ECO:0000256" key="1">
    <source>
        <dbReference type="SAM" id="MobiDB-lite"/>
    </source>
</evidence>
<dbReference type="AlphaFoldDB" id="A0AB38D7I1"/>
<keyword evidence="2" id="KW-0812">Transmembrane</keyword>
<reference evidence="3 4" key="1">
    <citation type="submission" date="2016-11" db="EMBL/GenBank/DDBJ databases">
        <authorList>
            <consortium name="Pathogen Informatics"/>
        </authorList>
    </citation>
    <scope>NUCLEOTIDE SEQUENCE [LARGE SCALE GENOMIC DNA]</scope>
    <source>
        <strain evidence="3 4">104</strain>
    </source>
</reference>
<dbReference type="Proteomes" id="UP000185210">
    <property type="component" value="Unassembled WGS sequence"/>
</dbReference>
<dbReference type="EMBL" id="FSHM01000020">
    <property type="protein sequence ID" value="SIC28959.1"/>
    <property type="molecule type" value="Genomic_DNA"/>
</dbReference>